<feature type="domain" description="Putative endonuclease Z1" evidence="1">
    <location>
        <begin position="485"/>
        <end position="735"/>
    </location>
</feature>
<evidence type="ECO:0000259" key="1">
    <source>
        <dbReference type="Pfam" id="PF10593"/>
    </source>
</evidence>
<accession>A0ABQ3TDE0</accession>
<reference evidence="3" key="1">
    <citation type="submission" date="2023-07" db="EMBL/GenBank/DDBJ databases">
        <title>Whole genome shotgun sequence of Streptomyces spororaveus NBRC 15456.</title>
        <authorList>
            <person name="Komaki H."/>
            <person name="Tamura T."/>
        </authorList>
    </citation>
    <scope>NUCLEOTIDE SEQUENCE [LARGE SCALE GENOMIC DNA]</scope>
    <source>
        <strain evidence="3">NBRC 15456</strain>
    </source>
</reference>
<keyword evidence="3" id="KW-1185">Reference proteome</keyword>
<organism evidence="2 3">
    <name type="scientific">Streptomyces spororaveus</name>
    <dbReference type="NCBI Taxonomy" id="284039"/>
    <lineage>
        <taxon>Bacteria</taxon>
        <taxon>Bacillati</taxon>
        <taxon>Actinomycetota</taxon>
        <taxon>Actinomycetes</taxon>
        <taxon>Kitasatosporales</taxon>
        <taxon>Streptomycetaceae</taxon>
        <taxon>Streptomyces</taxon>
    </lineage>
</organism>
<evidence type="ECO:0000313" key="3">
    <source>
        <dbReference type="Proteomes" id="UP000608522"/>
    </source>
</evidence>
<evidence type="ECO:0000313" key="2">
    <source>
        <dbReference type="EMBL" id="GHI78391.1"/>
    </source>
</evidence>
<comment type="caution">
    <text evidence="2">The sequence shown here is derived from an EMBL/GenBank/DDBJ whole genome shotgun (WGS) entry which is preliminary data.</text>
</comment>
<dbReference type="InterPro" id="IPR018310">
    <property type="entry name" value="Put_endonuclease_Z1-dom"/>
</dbReference>
<protein>
    <recommendedName>
        <fullName evidence="1">Putative endonuclease Z1 domain-containing protein</fullName>
    </recommendedName>
</protein>
<dbReference type="EMBL" id="BNED01000005">
    <property type="protein sequence ID" value="GHI78391.1"/>
    <property type="molecule type" value="Genomic_DNA"/>
</dbReference>
<gene>
    <name evidence="2" type="ORF">Sspor_39520</name>
</gene>
<dbReference type="Pfam" id="PF10593">
    <property type="entry name" value="Z1"/>
    <property type="match status" value="1"/>
</dbReference>
<dbReference type="Proteomes" id="UP000608522">
    <property type="component" value="Unassembled WGS sequence"/>
</dbReference>
<name>A0ABQ3TDE0_9ACTN</name>
<sequence>MGKADMTDALLAVHAEVLNGMKASPRHFEKFAVLTAEEDFPGTDLGEETFRARLVEEALTGGPLFTLWSRSLTAWDFAEESPWALATAPRTDERRTAAYDRLRFGADLRKVLDAAIPVAHTAGATVIAKEHTPWYTAERASARSFYWRAYESKLRDKGWSEASIAGLDEASRAVVERLCDPEQRAVRQAKGLVVGYVQSGKTANFTGVIAKALDAGYRLVIVLGGTLNLLRAQTQRRLDMELIGQENILRGADPTDLDSLVGIDYVGDDTDWPQFVQHGGRPSAQRAFDIERLTTREKDYKSLDQGIRTLEFEKREPTLPLHDPANLHHAAARVMVVKKNKLVLEKLVKDLKQVHGVLGELPALIIDDESDQASVNTSNPEKWQKGATERTAINKLISQLLQLLPRAQYIGYTATPFANVFVDPGDAQDIFPSDFLISLPRPEGYMGVQDFHDLDSTLKGAERTVANSQQKAHVRGIRSGTGDRLQEAMDSFVVTGALKLFRADRGIPDGPFRHHTMLVHQSVRTNDHAELALRINSMWHQAGYTSTEGHARLAALWAADFAPVSSARAADLPNPVSYDELRPYVSRARQLIGAGGNAVVIVNGDTDKYFEQLDLDFDRTPHVWKILVGGTKLSRGFTVEGLTVTYYRRTARQADTLMQMGRWFGFRPGYRDLVRLYIGREEQLTKKTTVDLYEAFEAICQDEELFRQQLAQYAELVDGKPQVTPSQVPPLVGQHLPWIKPSARNKMFNAELVEVRSPGKPIEPAAYPTDSASLRRNTERWRPLLEAFSSQRTPVAYPAGPTGASRTFPALTASVSHAELLSVLSGLEWAREGIFRPHLRYLAQLDGRLATVDDWLLIAPQAVQDDRVEASVLGSVPLSLARRSRQEGKSSFSRIAGVEHKKAALQMIEVAALESDRSPVVGARTGVALIYPVVEGTEEADVRAAVSRGNADPAKVVMAFTLIPPKSAIDSSRRLVRFQAKDSRNEDDAIVSATSVE</sequence>
<proteinExistence type="predicted"/>